<dbReference type="Pfam" id="PF11043">
    <property type="entry name" value="Anti-RecBCD_p2"/>
    <property type="match status" value="1"/>
</dbReference>
<reference evidence="1" key="2">
    <citation type="submission" date="2018-07" db="EMBL/GenBank/DDBJ databases">
        <authorList>
            <consortium name="NCBI Pathogen Detection Project"/>
        </authorList>
    </citation>
    <scope>NUCLEOTIDE SEQUENCE</scope>
    <source>
        <strain evidence="1">M138</strain>
    </source>
</reference>
<gene>
    <name evidence="1" type="ORF">G0D12_19455</name>
</gene>
<name>A0A702F8D0_SALET</name>
<evidence type="ECO:0000313" key="1">
    <source>
        <dbReference type="EMBL" id="HAC6677862.1"/>
    </source>
</evidence>
<dbReference type="EMBL" id="DAAMHJ010000017">
    <property type="protein sequence ID" value="HAC6677862.1"/>
    <property type="molecule type" value="Genomic_DNA"/>
</dbReference>
<organism evidence="1">
    <name type="scientific">Salmonella enterica subsp. enterica serovar Eastbourne</name>
    <dbReference type="NCBI Taxonomy" id="486993"/>
    <lineage>
        <taxon>Bacteria</taxon>
        <taxon>Pseudomonadati</taxon>
        <taxon>Pseudomonadota</taxon>
        <taxon>Gammaproteobacteria</taxon>
        <taxon>Enterobacterales</taxon>
        <taxon>Enterobacteriaceae</taxon>
        <taxon>Salmonella</taxon>
    </lineage>
</organism>
<dbReference type="AlphaFoldDB" id="A0A702F8D0"/>
<proteinExistence type="predicted"/>
<comment type="caution">
    <text evidence="1">The sequence shown here is derived from an EMBL/GenBank/DDBJ whole genome shotgun (WGS) entry which is preliminary data.</text>
</comment>
<sequence>MPAPLYGADDPRRCSGNSVSEVLDKFIKNYDRIMSLPQETKEEKEFRHCIWLAEKEERERIYQTSIRPFRKATYTHFHEYIDPRLRNYRSRYGAISND</sequence>
<protein>
    <submittedName>
        <fullName evidence="1">DUF2856 family protein</fullName>
    </submittedName>
</protein>
<reference evidence="1" key="1">
    <citation type="journal article" date="2018" name="Genome Biol.">
        <title>SKESA: strategic k-mer extension for scrupulous assemblies.</title>
        <authorList>
            <person name="Souvorov A."/>
            <person name="Agarwala R."/>
            <person name="Lipman D.J."/>
        </authorList>
    </citation>
    <scope>NUCLEOTIDE SEQUENCE</scope>
    <source>
        <strain evidence="1">M138</strain>
    </source>
</reference>
<accession>A0A702F8D0</accession>
<dbReference type="InterPro" id="IPR020500">
    <property type="entry name" value="Phage_P22_anti-RecBCD_p2"/>
</dbReference>